<evidence type="ECO:0000256" key="2">
    <source>
        <dbReference type="SAM" id="Phobius"/>
    </source>
</evidence>
<feature type="signal peptide" evidence="3">
    <location>
        <begin position="1"/>
        <end position="21"/>
    </location>
</feature>
<feature type="region of interest" description="Disordered" evidence="1">
    <location>
        <begin position="308"/>
        <end position="327"/>
    </location>
</feature>
<evidence type="ECO:0000256" key="1">
    <source>
        <dbReference type="SAM" id="MobiDB-lite"/>
    </source>
</evidence>
<protein>
    <submittedName>
        <fullName evidence="4">Uncharacterized protein</fullName>
    </submittedName>
</protein>
<evidence type="ECO:0000256" key="3">
    <source>
        <dbReference type="SAM" id="SignalP"/>
    </source>
</evidence>
<feature type="chain" id="PRO_5006059330" evidence="3">
    <location>
        <begin position="22"/>
        <end position="421"/>
    </location>
</feature>
<proteinExistence type="predicted"/>
<feature type="region of interest" description="Disordered" evidence="1">
    <location>
        <begin position="167"/>
        <end position="239"/>
    </location>
</feature>
<feature type="compositionally biased region" description="Low complexity" evidence="1">
    <location>
        <begin position="77"/>
        <end position="107"/>
    </location>
</feature>
<feature type="transmembrane region" description="Helical" evidence="2">
    <location>
        <begin position="400"/>
        <end position="420"/>
    </location>
</feature>
<dbReference type="Proteomes" id="UP000054845">
    <property type="component" value="Unassembled WGS sequence"/>
</dbReference>
<sequence>MKHQYAVFVAVVAAAIGFANAVPINMANGVQIGERDSSQAMSDLAARGFDFESFFNGNNQKVEISGSSTKYGHNSHSSTSTSTSSTSTSTSATSTSTSSSAKSTSTKAADKKKADEDEKKKKDEAKKNVDKMDSVDKEAYWRKFIHTLLSDEPIDKKGKALEDIIDDIKKGTKLPDTDEDKKHAKDSESKKKDDKKKKDEDKKKEEDDKKKKKEDDKKDTDKRSLHSEARSPVKWSHPLAREIAEDSGLRARAEQIFSVAARDETEDASKKAAAAVINAVAAAFGPDATKPKRDVSDPMIEPLGHRFDRRAAGEGAPPSARSLNARRAPAYKPVTMFSRDDSDDDDKSNVTWVRPNKWGIKPLFGDNHTSLSDRLKAAKDNFFNAIKGDDKKNGAAAAHAPAVLITASFAAASAAGVFLLA</sequence>
<evidence type="ECO:0000313" key="4">
    <source>
        <dbReference type="EMBL" id="CEH12204.1"/>
    </source>
</evidence>
<reference evidence="4 5" key="1">
    <citation type="submission" date="2014-09" db="EMBL/GenBank/DDBJ databases">
        <authorList>
            <person name="Magalhaes I.L.F."/>
            <person name="Oliveira U."/>
            <person name="Santos F.R."/>
            <person name="Vidigal T.H.D.A."/>
            <person name="Brescovit A.D."/>
            <person name="Santos A.J."/>
        </authorList>
    </citation>
    <scope>NUCLEOTIDE SEQUENCE [LARGE SCALE GENOMIC DNA]</scope>
</reference>
<dbReference type="EMBL" id="CCYA01000118">
    <property type="protein sequence ID" value="CEH12204.1"/>
    <property type="molecule type" value="Genomic_DNA"/>
</dbReference>
<dbReference type="OrthoDB" id="10442042at2759"/>
<keyword evidence="2" id="KW-1133">Transmembrane helix</keyword>
<keyword evidence="5" id="KW-1185">Reference proteome</keyword>
<organism evidence="4 5">
    <name type="scientific">Ceraceosorus bombacis</name>
    <dbReference type="NCBI Taxonomy" id="401625"/>
    <lineage>
        <taxon>Eukaryota</taxon>
        <taxon>Fungi</taxon>
        <taxon>Dikarya</taxon>
        <taxon>Basidiomycota</taxon>
        <taxon>Ustilaginomycotina</taxon>
        <taxon>Exobasidiomycetes</taxon>
        <taxon>Ceraceosorales</taxon>
        <taxon>Ceraceosoraceae</taxon>
        <taxon>Ceraceosorus</taxon>
    </lineage>
</organism>
<name>A0A0P1BAF2_9BASI</name>
<feature type="compositionally biased region" description="Polar residues" evidence="1">
    <location>
        <begin position="65"/>
        <end position="76"/>
    </location>
</feature>
<evidence type="ECO:0000313" key="5">
    <source>
        <dbReference type="Proteomes" id="UP000054845"/>
    </source>
</evidence>
<feature type="compositionally biased region" description="Basic and acidic residues" evidence="1">
    <location>
        <begin position="167"/>
        <end position="231"/>
    </location>
</feature>
<feature type="region of interest" description="Disordered" evidence="1">
    <location>
        <begin position="65"/>
        <end position="133"/>
    </location>
</feature>
<accession>A0A0P1BAF2</accession>
<keyword evidence="2" id="KW-0472">Membrane</keyword>
<keyword evidence="3" id="KW-0732">Signal</keyword>
<dbReference type="AlphaFoldDB" id="A0A0P1BAF2"/>
<keyword evidence="2" id="KW-0812">Transmembrane</keyword>
<feature type="compositionally biased region" description="Basic and acidic residues" evidence="1">
    <location>
        <begin position="108"/>
        <end position="133"/>
    </location>
</feature>